<dbReference type="Proteomes" id="UP000232891">
    <property type="component" value="Unassembled WGS sequence"/>
</dbReference>
<dbReference type="InterPro" id="IPR036390">
    <property type="entry name" value="WH_DNA-bd_sf"/>
</dbReference>
<dbReference type="InterPro" id="IPR011991">
    <property type="entry name" value="ArsR-like_HTH"/>
</dbReference>
<sequence>MFHFNFKHLWRICRGLIQINRIQDLTYIYAYPYIRISIYFKTSAMSDLFSPPTLFKCLADATRARLTLLILREGELCVCELIHALDDSQPKISRHLAQLRSCGLLLDRRQGQWIYYRLNPALPAWVTQVLETTLQANQPWLHSDAQRLDAMGDRPQRASTCC</sequence>
<dbReference type="Pfam" id="PF01022">
    <property type="entry name" value="HTH_5"/>
    <property type="match status" value="1"/>
</dbReference>
<keyword evidence="3" id="KW-0238">DNA-binding</keyword>
<dbReference type="PANTHER" id="PTHR33154:SF18">
    <property type="entry name" value="ARSENICAL RESISTANCE OPERON REPRESSOR"/>
    <property type="match status" value="1"/>
</dbReference>
<accession>A0ABX4QM30</accession>
<dbReference type="InterPro" id="IPR036388">
    <property type="entry name" value="WH-like_DNA-bd_sf"/>
</dbReference>
<gene>
    <name evidence="6" type="ORF">ATI14_4678</name>
</gene>
<evidence type="ECO:0000259" key="5">
    <source>
        <dbReference type="PROSITE" id="PS50987"/>
    </source>
</evidence>
<evidence type="ECO:0000313" key="7">
    <source>
        <dbReference type="Proteomes" id="UP000232891"/>
    </source>
</evidence>
<evidence type="ECO:0000256" key="2">
    <source>
        <dbReference type="ARBA" id="ARBA00023015"/>
    </source>
</evidence>
<organism evidence="6 7">
    <name type="scientific">Pseudomonas tolaasii NCPPB 2192</name>
    <dbReference type="NCBI Taxonomy" id="564423"/>
    <lineage>
        <taxon>Bacteria</taxon>
        <taxon>Pseudomonadati</taxon>
        <taxon>Pseudomonadota</taxon>
        <taxon>Gammaproteobacteria</taxon>
        <taxon>Pseudomonadales</taxon>
        <taxon>Pseudomonadaceae</taxon>
        <taxon>Pseudomonas</taxon>
    </lineage>
</organism>
<dbReference type="EMBL" id="PHHD01000001">
    <property type="protein sequence ID" value="PKA77622.1"/>
    <property type="molecule type" value="Genomic_DNA"/>
</dbReference>
<evidence type="ECO:0000256" key="1">
    <source>
        <dbReference type="ARBA" id="ARBA00022849"/>
    </source>
</evidence>
<evidence type="ECO:0000256" key="4">
    <source>
        <dbReference type="ARBA" id="ARBA00023163"/>
    </source>
</evidence>
<keyword evidence="2" id="KW-0805">Transcription regulation</keyword>
<keyword evidence="1" id="KW-0059">Arsenical resistance</keyword>
<reference evidence="6 7" key="1">
    <citation type="submission" date="2017-11" db="EMBL/GenBank/DDBJ databases">
        <title>Genome sequencing of a diverse group of Pseudomonas species.</title>
        <authorList>
            <person name="Loper J."/>
        </authorList>
    </citation>
    <scope>NUCLEOTIDE SEQUENCE [LARGE SCALE GENOMIC DNA]</scope>
    <source>
        <strain evidence="6 7">NCPPB 2192</strain>
    </source>
</reference>
<dbReference type="PROSITE" id="PS50987">
    <property type="entry name" value="HTH_ARSR_2"/>
    <property type="match status" value="1"/>
</dbReference>
<proteinExistence type="predicted"/>
<dbReference type="NCBIfam" id="NF033788">
    <property type="entry name" value="HTH_metalloreg"/>
    <property type="match status" value="1"/>
</dbReference>
<evidence type="ECO:0000256" key="3">
    <source>
        <dbReference type="ARBA" id="ARBA00023125"/>
    </source>
</evidence>
<evidence type="ECO:0000313" key="6">
    <source>
        <dbReference type="EMBL" id="PKA77622.1"/>
    </source>
</evidence>
<dbReference type="Gene3D" id="1.10.10.10">
    <property type="entry name" value="Winged helix-like DNA-binding domain superfamily/Winged helix DNA-binding domain"/>
    <property type="match status" value="1"/>
</dbReference>
<feature type="domain" description="HTH arsR-type" evidence="5">
    <location>
        <begin position="43"/>
        <end position="137"/>
    </location>
</feature>
<dbReference type="InterPro" id="IPR001845">
    <property type="entry name" value="HTH_ArsR_DNA-bd_dom"/>
</dbReference>
<dbReference type="PANTHER" id="PTHR33154">
    <property type="entry name" value="TRANSCRIPTIONAL REGULATOR, ARSR FAMILY"/>
    <property type="match status" value="1"/>
</dbReference>
<keyword evidence="7" id="KW-1185">Reference proteome</keyword>
<dbReference type="NCBIfam" id="NF007528">
    <property type="entry name" value="PRK10141.1"/>
    <property type="match status" value="1"/>
</dbReference>
<dbReference type="CDD" id="cd00090">
    <property type="entry name" value="HTH_ARSR"/>
    <property type="match status" value="1"/>
</dbReference>
<dbReference type="PRINTS" id="PR00778">
    <property type="entry name" value="HTHARSR"/>
</dbReference>
<keyword evidence="4" id="KW-0804">Transcription</keyword>
<protein>
    <submittedName>
        <fullName evidence="6">ArsR family transcriptional regulator</fullName>
    </submittedName>
</protein>
<dbReference type="SUPFAM" id="SSF46785">
    <property type="entry name" value="Winged helix' DNA-binding domain"/>
    <property type="match status" value="1"/>
</dbReference>
<name>A0ABX4QM30_PSETO</name>
<dbReference type="InterPro" id="IPR051081">
    <property type="entry name" value="HTH_MetalResp_TranReg"/>
</dbReference>
<comment type="caution">
    <text evidence="6">The sequence shown here is derived from an EMBL/GenBank/DDBJ whole genome shotgun (WGS) entry which is preliminary data.</text>
</comment>
<dbReference type="SMART" id="SM00418">
    <property type="entry name" value="HTH_ARSR"/>
    <property type="match status" value="1"/>
</dbReference>